<sequence>MNTIPNLFCESVICLLPENTTLLLRDNFSCTWRNAAHRVYEKRYPDVDWQLYYDDEEEGGRRYFCRHFPKPSKYKDYPVYGKLFVSDSPPDTIRRVDGALVQKALHRVAISELEMLDTDGVEAGFESFWPRFVSKLQIDKCTFDRDSEVLTWLEKLLLCDYVQEIEVNKCKYMGRPEDSEELENALFRAATQGKSLKYVRMQNNENMLNLSFDFTRRVIEIWTKAKNPFSQDLTIFHERPSKAEERALRAKFPKGKDAMFHKTRRGYVKWRERSLPPVPLDQRFVVSTGELDNCNVDRSTRKLSQVAAAYFTPSNPREQQTKNERRLQNRVPTGIAEVQTVDEHTASKGVHQQSPAEGNSHTEDARRADRRVPGAHFAATPFPNPAQPLVQRHRVTPPQGVTIDPSYQLLEIKEKYHVVVGIIKPKDNPFSWQYEPKTAEAWT</sequence>
<reference evidence="2" key="1">
    <citation type="submission" date="2023-06" db="EMBL/GenBank/DDBJ databases">
        <title>Genomic analysis of the entomopathogenic nematode Steinernema hermaphroditum.</title>
        <authorList>
            <person name="Schwarz E.M."/>
            <person name="Heppert J.K."/>
            <person name="Baniya A."/>
            <person name="Schwartz H.T."/>
            <person name="Tan C.-H."/>
            <person name="Antoshechkin I."/>
            <person name="Sternberg P.W."/>
            <person name="Goodrich-Blair H."/>
            <person name="Dillman A.R."/>
        </authorList>
    </citation>
    <scope>NUCLEOTIDE SEQUENCE</scope>
    <source>
        <strain evidence="2">PS9179</strain>
        <tissue evidence="2">Whole animal</tissue>
    </source>
</reference>
<proteinExistence type="predicted"/>
<dbReference type="EMBL" id="JAUCMV010000003">
    <property type="protein sequence ID" value="KAK0407923.1"/>
    <property type="molecule type" value="Genomic_DNA"/>
</dbReference>
<organism evidence="2 3">
    <name type="scientific">Steinernema hermaphroditum</name>
    <dbReference type="NCBI Taxonomy" id="289476"/>
    <lineage>
        <taxon>Eukaryota</taxon>
        <taxon>Metazoa</taxon>
        <taxon>Ecdysozoa</taxon>
        <taxon>Nematoda</taxon>
        <taxon>Chromadorea</taxon>
        <taxon>Rhabditida</taxon>
        <taxon>Tylenchina</taxon>
        <taxon>Panagrolaimomorpha</taxon>
        <taxon>Strongyloidoidea</taxon>
        <taxon>Steinernematidae</taxon>
        <taxon>Steinernema</taxon>
    </lineage>
</organism>
<feature type="region of interest" description="Disordered" evidence="1">
    <location>
        <begin position="346"/>
        <end position="367"/>
    </location>
</feature>
<accession>A0AA39HND5</accession>
<evidence type="ECO:0000313" key="3">
    <source>
        <dbReference type="Proteomes" id="UP001175271"/>
    </source>
</evidence>
<name>A0AA39HND5_9BILA</name>
<gene>
    <name evidence="2" type="ORF">QR680_003675</name>
</gene>
<dbReference type="Proteomes" id="UP001175271">
    <property type="component" value="Unassembled WGS sequence"/>
</dbReference>
<feature type="compositionally biased region" description="Polar residues" evidence="1">
    <location>
        <begin position="350"/>
        <end position="359"/>
    </location>
</feature>
<evidence type="ECO:0000256" key="1">
    <source>
        <dbReference type="SAM" id="MobiDB-lite"/>
    </source>
</evidence>
<protein>
    <submittedName>
        <fullName evidence="2">Uncharacterized protein</fullName>
    </submittedName>
</protein>
<dbReference type="AlphaFoldDB" id="A0AA39HND5"/>
<evidence type="ECO:0000313" key="2">
    <source>
        <dbReference type="EMBL" id="KAK0407923.1"/>
    </source>
</evidence>
<comment type="caution">
    <text evidence="2">The sequence shown here is derived from an EMBL/GenBank/DDBJ whole genome shotgun (WGS) entry which is preliminary data.</text>
</comment>
<keyword evidence="3" id="KW-1185">Reference proteome</keyword>